<accession>A0ABS5CE67</accession>
<sequence>MNTMYERLLRSTEDLLYRVRIYDRNLTRSEEITQLDEAYGLMSTALLRSQGSDDHSMECFASRLQQVRLRLITMMEDLLHPA</sequence>
<organism evidence="1 2">
    <name type="scientific">Paenibacillus lignilyticus</name>
    <dbReference type="NCBI Taxonomy" id="1172615"/>
    <lineage>
        <taxon>Bacteria</taxon>
        <taxon>Bacillati</taxon>
        <taxon>Bacillota</taxon>
        <taxon>Bacilli</taxon>
        <taxon>Bacillales</taxon>
        <taxon>Paenibacillaceae</taxon>
        <taxon>Paenibacillus</taxon>
    </lineage>
</organism>
<proteinExistence type="predicted"/>
<dbReference type="Proteomes" id="UP000673394">
    <property type="component" value="Unassembled WGS sequence"/>
</dbReference>
<keyword evidence="2" id="KW-1185">Reference proteome</keyword>
<evidence type="ECO:0000313" key="2">
    <source>
        <dbReference type="Proteomes" id="UP000673394"/>
    </source>
</evidence>
<comment type="caution">
    <text evidence="1">The sequence shown here is derived from an EMBL/GenBank/DDBJ whole genome shotgun (WGS) entry which is preliminary data.</text>
</comment>
<dbReference type="EMBL" id="JAGKSP010000006">
    <property type="protein sequence ID" value="MBP3964282.1"/>
    <property type="molecule type" value="Genomic_DNA"/>
</dbReference>
<name>A0ABS5CE67_9BACL</name>
<reference evidence="1 2" key="1">
    <citation type="submission" date="2021-04" db="EMBL/GenBank/DDBJ databases">
        <title>Paenibacillus sp. DLE-14 whole genome sequence.</title>
        <authorList>
            <person name="Ham Y.J."/>
        </authorList>
    </citation>
    <scope>NUCLEOTIDE SEQUENCE [LARGE SCALE GENOMIC DNA]</scope>
    <source>
        <strain evidence="1 2">DLE-14</strain>
    </source>
</reference>
<evidence type="ECO:0000313" key="1">
    <source>
        <dbReference type="EMBL" id="MBP3964282.1"/>
    </source>
</evidence>
<dbReference type="RefSeq" id="WP_210659457.1">
    <property type="nucleotide sequence ID" value="NZ_JAGKSP010000006.1"/>
</dbReference>
<gene>
    <name evidence="1" type="ORF">I8J30_16310</name>
</gene>
<protein>
    <submittedName>
        <fullName evidence="1">Uncharacterized protein</fullName>
    </submittedName>
</protein>